<feature type="domain" description="RPAP1 C-terminal" evidence="2">
    <location>
        <begin position="311"/>
        <end position="380"/>
    </location>
</feature>
<feature type="domain" description="RPAP1/MINIYO-like TPR repeats" evidence="3">
    <location>
        <begin position="1111"/>
        <end position="1223"/>
    </location>
</feature>
<name>A0A0N0RRZ7_9BASI</name>
<dbReference type="InterPro" id="IPR013929">
    <property type="entry name" value="RPAP1_C"/>
</dbReference>
<dbReference type="InterPro" id="IPR039913">
    <property type="entry name" value="RPAP1/Rba50"/>
</dbReference>
<evidence type="ECO:0000259" key="3">
    <source>
        <dbReference type="Pfam" id="PF25766"/>
    </source>
</evidence>
<feature type="region of interest" description="Disordered" evidence="1">
    <location>
        <begin position="196"/>
        <end position="270"/>
    </location>
</feature>
<organism evidence="4 5">
    <name type="scientific">Malassezia pachydermatis</name>
    <dbReference type="NCBI Taxonomy" id="77020"/>
    <lineage>
        <taxon>Eukaryota</taxon>
        <taxon>Fungi</taxon>
        <taxon>Dikarya</taxon>
        <taxon>Basidiomycota</taxon>
        <taxon>Ustilaginomycotina</taxon>
        <taxon>Malasseziomycetes</taxon>
        <taxon>Malasseziales</taxon>
        <taxon>Malasseziaceae</taxon>
        <taxon>Malassezia</taxon>
    </lineage>
</organism>
<dbReference type="Pfam" id="PF08620">
    <property type="entry name" value="RPAP1_C"/>
    <property type="match status" value="1"/>
</dbReference>
<dbReference type="GeneID" id="28727977"/>
<accession>A0A0N0RRZ7</accession>
<dbReference type="Pfam" id="PF25766">
    <property type="entry name" value="TPR_RPAP1"/>
    <property type="match status" value="1"/>
</dbReference>
<sequence>MVREQVRPRADAMARAALDDEDLVQWPPAAKVTRAKAPAVSTAAASAGEATTPRRGPIMGAIMERTSAEASSAHPTASLDEKPMSAFRRSRLLRAQGQAPDRSRPLASSTSAIAEREKEASPLAMDPTRDPGGGAGPDALSSLMHDISEENERKIASMNYETMEDELRDAEAFFGKDILARLSARRQASAHTTNYLEWDPGHAAESDEVADQPARPTARTPDVAQGAASSTSRRPPQGWPSLERFAEDVDTTSAPPAAPSAPPPAAAQTDLAEQATLQSLHDTYFPDEPDVVPPALEWTVTSDSPSSHVLARFDFHGHLTNGERTTWSEAPDATYLAGLHHHGSDPHTPGYTLDELLHLARSHVASQRIMALQILERIVRTYPLQEREREDGMTAHLAYQDLEAEARRRRASILYFARWLLDDRHRSVRKAAGECLASAVQSVSMVPSHALALTSNPLWAEPDLNWLWHASRSASEAWSCHAQAPAFHHPDASPLEMWQHNWAAALLVSNVYEALSTWLEQDETAGPTVVRLVYGLVTHSNEAGTTLPRWPRLVHALVSYGLTKYAWPLGDMPWPMTEAMVALYRCVQSSRAAAQALVEQGALDPMLRYILLPPQDVLTGSASSKTDYEHTLACLALRTLAVLGRFRCLSVSVREIWSALPRWAQWASTQFASMPSAEDVRLATMRALFDVFEAWTHAAIVAPKHGDLGVNWPLVESWGALACDMLRLPPTTLTTTSSAAALGVYAAALRHVGMWLDAACALQVDTSSMLSTVTSLESSMTRWADLLDTLLTPTQALALTSQRPVTVHHTASHLTHVASMLGGLTKVLRYTQWLKLETRVIAWKTTLLQWPLSNLVTPAMRDCGIVPAQHAWIVAHCCSDTTPELQLASVRTMTGTEGAMARTWLEKIVKAVDPEVWSVLSPFFLANMPPINDTSMLAALRYDVEDVPSLCLPGPSPWPLPMDPQTEAELWRSPAAGLPLRRDWAWLALDDLLHSAEAVALNARDALPPSWDYSEAQIVESTLQLVEAVAHYDDLPSAFLWLGLQKIFLLEASPASTPQATGAATGRDLYARPSIAQRMRSVIEWANKHASQRPQPTLEEAALQVHGTAVPYYQMYTDLIGLYEAISMNDPLFAQVLLPPLAMIYPVDYRRLVWSDYASLLPGITIKSDQAPVVRGERLEAYLWPCETDAMVLAHYADALVAKRVGTAQPFLYAIALHHVSAALWHDKEVWGAPLRLAPTLQASLAQQIWSPSTPSSIPDALLAYEPKKGAPFDVDARRAQLKVWGIALS</sequence>
<feature type="region of interest" description="Disordered" evidence="1">
    <location>
        <begin position="94"/>
        <end position="141"/>
    </location>
</feature>
<evidence type="ECO:0000256" key="1">
    <source>
        <dbReference type="SAM" id="MobiDB-lite"/>
    </source>
</evidence>
<evidence type="ECO:0000313" key="4">
    <source>
        <dbReference type="EMBL" id="KOS13095.1"/>
    </source>
</evidence>
<gene>
    <name evidence="4" type="ORF">Malapachy_1599</name>
</gene>
<evidence type="ECO:0008006" key="6">
    <source>
        <dbReference type="Google" id="ProtNLM"/>
    </source>
</evidence>
<proteinExistence type="predicted"/>
<keyword evidence="5" id="KW-1185">Reference proteome</keyword>
<dbReference type="OrthoDB" id="348201at2759"/>
<reference evidence="4 5" key="1">
    <citation type="submission" date="2015-07" db="EMBL/GenBank/DDBJ databases">
        <title>Draft Genome Sequence of Malassezia furfur CBS1878 and Malassezia pachydermatis CBS1879.</title>
        <authorList>
            <person name="Triana S."/>
            <person name="Ohm R."/>
            <person name="Gonzalez A."/>
            <person name="DeCock H."/>
            <person name="Restrepo S."/>
            <person name="Celis A."/>
        </authorList>
    </citation>
    <scope>NUCLEOTIDE SEQUENCE [LARGE SCALE GENOMIC DNA]</scope>
    <source>
        <strain evidence="4 5">CBS 1879</strain>
    </source>
</reference>
<evidence type="ECO:0000259" key="2">
    <source>
        <dbReference type="Pfam" id="PF08620"/>
    </source>
</evidence>
<dbReference type="PANTHER" id="PTHR21483">
    <property type="entry name" value="RNA POLYMERASE II-ASSOCIATED PROTEIN 1"/>
    <property type="match status" value="1"/>
</dbReference>
<comment type="caution">
    <text evidence="4">The sequence shown here is derived from an EMBL/GenBank/DDBJ whole genome shotgun (WGS) entry which is preliminary data.</text>
</comment>
<protein>
    <recommendedName>
        <fullName evidence="6">RNA polymerase II-associated protein 1 C-terminal domain-containing protein</fullName>
    </recommendedName>
</protein>
<dbReference type="Proteomes" id="UP000037751">
    <property type="component" value="Unassembled WGS sequence"/>
</dbReference>
<dbReference type="PANTHER" id="PTHR21483:SF18">
    <property type="entry name" value="RNA POLYMERASE II-ASSOCIATED PROTEIN 1"/>
    <property type="match status" value="1"/>
</dbReference>
<dbReference type="EMBL" id="LGAV01000007">
    <property type="protein sequence ID" value="KOS13095.1"/>
    <property type="molecule type" value="Genomic_DNA"/>
</dbReference>
<dbReference type="GO" id="GO:0006366">
    <property type="term" value="P:transcription by RNA polymerase II"/>
    <property type="evidence" value="ECO:0007669"/>
    <property type="project" value="InterPro"/>
</dbReference>
<dbReference type="InterPro" id="IPR057989">
    <property type="entry name" value="TPR_RPAP1/MINIYO-like"/>
</dbReference>
<evidence type="ECO:0000313" key="5">
    <source>
        <dbReference type="Proteomes" id="UP000037751"/>
    </source>
</evidence>
<dbReference type="VEuPathDB" id="FungiDB:Malapachy_1599"/>
<dbReference type="RefSeq" id="XP_017990727.1">
    <property type="nucleotide sequence ID" value="XM_018136102.1"/>
</dbReference>
<feature type="compositionally biased region" description="Pro residues" evidence="1">
    <location>
        <begin position="256"/>
        <end position="265"/>
    </location>
</feature>
<dbReference type="STRING" id="77020.A0A0N0RRZ7"/>